<dbReference type="GeneID" id="14883347"/>
<dbReference type="VEuPathDB" id="AmoebaDB:EIN_088740"/>
<dbReference type="Gene3D" id="3.80.10.10">
    <property type="entry name" value="Ribonuclease Inhibitor"/>
    <property type="match status" value="2"/>
</dbReference>
<evidence type="ECO:0000313" key="2">
    <source>
        <dbReference type="Proteomes" id="UP000014680"/>
    </source>
</evidence>
<dbReference type="InterPro" id="IPR032675">
    <property type="entry name" value="LRR_dom_sf"/>
</dbReference>
<accession>A0A0A1U0E9</accession>
<dbReference type="OrthoDB" id="25856at2759"/>
<dbReference type="PANTHER" id="PTHR45661:SF3">
    <property type="entry name" value="IG-LIKE DOMAIN-CONTAINING PROTEIN"/>
    <property type="match status" value="1"/>
</dbReference>
<keyword evidence="2" id="KW-1185">Reference proteome</keyword>
<dbReference type="Gene3D" id="3.40.50.12480">
    <property type="match status" value="2"/>
</dbReference>
<dbReference type="EMBL" id="KB207130">
    <property type="protein sequence ID" value="ELP84371.1"/>
    <property type="molecule type" value="Genomic_DNA"/>
</dbReference>
<sequence length="498" mass="57558">MSKLDGYHMMVVSQYFPKFVNFVTLSLVCKKFNKIMDNFHYNPIPLTKNTLNYFPNIETFHVYTKNSEIFGKEFFDKKCVVNNSEVISNTVFFKVVIWYEVDFITFANNKNSNFVFKNITFTKNDTLKFKEQLSQIFCDTCNSFITSLAPKCFENISYISTLHLPLTISSLGARAFSSCKNLKSIEIPTRVKTIGFACFENCEFLTKFSFTHRKYIKNSTEQILVTQFEDHLFEGCTSLKEVEIPDNVTSLGNGCFKNCATLTKIILPSTLNEIKTQCFSMCTSLQIINIQKSVNKLWNNAFEMCLSLKEIEIGCDVNVLPFVVNLNEGLVHICGYCFNGCNNLKRVEIPNSVEIIDENAFPDHCKLKIYFLIYYNNFVNIHCKIFHDKRFLNQIVLIILSFKLKMDNTSENSILFLLLIYIWESILTARNRTKLEKNIISAVPIRTFSPILVLKALKQLIQSILYRIGLLSDWYSIGFGFISNQNLFQSDFINIKPV</sequence>
<dbReference type="Pfam" id="PF13306">
    <property type="entry name" value="LRR_5"/>
    <property type="match status" value="2"/>
</dbReference>
<dbReference type="PANTHER" id="PTHR45661">
    <property type="entry name" value="SURFACE ANTIGEN"/>
    <property type="match status" value="1"/>
</dbReference>
<dbReference type="InterPro" id="IPR026906">
    <property type="entry name" value="LRR_5"/>
</dbReference>
<dbReference type="InterPro" id="IPR053139">
    <property type="entry name" value="Surface_bspA-like"/>
</dbReference>
<dbReference type="Proteomes" id="UP000014680">
    <property type="component" value="Unassembled WGS sequence"/>
</dbReference>
<gene>
    <name evidence="1" type="ORF">EIN_088740</name>
</gene>
<evidence type="ECO:0008006" key="3">
    <source>
        <dbReference type="Google" id="ProtNLM"/>
    </source>
</evidence>
<reference evidence="1 2" key="1">
    <citation type="submission" date="2012-10" db="EMBL/GenBank/DDBJ databases">
        <authorList>
            <person name="Zafar N."/>
            <person name="Inman J."/>
            <person name="Hall N."/>
            <person name="Lorenzi H."/>
            <person name="Caler E."/>
        </authorList>
    </citation>
    <scope>NUCLEOTIDE SEQUENCE [LARGE SCALE GENOMIC DNA]</scope>
    <source>
        <strain evidence="1 2">IP1</strain>
    </source>
</reference>
<organism evidence="1 2">
    <name type="scientific">Entamoeba invadens IP1</name>
    <dbReference type="NCBI Taxonomy" id="370355"/>
    <lineage>
        <taxon>Eukaryota</taxon>
        <taxon>Amoebozoa</taxon>
        <taxon>Evosea</taxon>
        <taxon>Archamoebae</taxon>
        <taxon>Mastigamoebida</taxon>
        <taxon>Entamoebidae</taxon>
        <taxon>Entamoeba</taxon>
    </lineage>
</organism>
<proteinExistence type="predicted"/>
<name>A0A0A1U0E9_ENTIV</name>
<evidence type="ECO:0000313" key="1">
    <source>
        <dbReference type="EMBL" id="ELP84371.1"/>
    </source>
</evidence>
<dbReference type="SUPFAM" id="SSF52058">
    <property type="entry name" value="L domain-like"/>
    <property type="match status" value="1"/>
</dbReference>
<dbReference type="AlphaFoldDB" id="A0A0A1U0E9"/>
<dbReference type="KEGG" id="eiv:EIN_088740"/>
<protein>
    <recommendedName>
        <fullName evidence="3">Leucine rich repeat containing protein BspA family protein</fullName>
    </recommendedName>
</protein>
<dbReference type="RefSeq" id="XP_004183717.1">
    <property type="nucleotide sequence ID" value="XM_004183669.1"/>
</dbReference>